<evidence type="ECO:0000313" key="1">
    <source>
        <dbReference type="EMBL" id="KAJ2970663.1"/>
    </source>
</evidence>
<comment type="caution">
    <text evidence="1">The sequence shown here is derived from an EMBL/GenBank/DDBJ whole genome shotgun (WGS) entry which is preliminary data.</text>
</comment>
<accession>A0ACC1MV90</accession>
<proteinExistence type="predicted"/>
<dbReference type="EMBL" id="JANJQO010001493">
    <property type="protein sequence ID" value="KAJ2970663.1"/>
    <property type="molecule type" value="Genomic_DNA"/>
</dbReference>
<dbReference type="Proteomes" id="UP001143910">
    <property type="component" value="Unassembled WGS sequence"/>
</dbReference>
<sequence length="1119" mass="123826">MGLVVLSFGGAAIFRAFSKQLENDFNIQIRGGLASQLLIKSYRLELSGAKRQEVLALVKFLETFEISTCVAIPCTVLEAGAAMFCLATFIKQYAFIIFIPVFISTMAGAIFDRYTTPARHHWHKNMETKLSKTLRALSQLSAIRILGLSPKISLYIQHLQIVELEYSKIFRCLQAVSLGVVVAVDLLTSVIVIAAGVFSDSFGDTLSPTDVYPVLGIVSCVQERIAGIINNYPQVMSMLGYFERVQLFLEQPEHEDPRQVLVSRPNSYELSLGTSLCCVPPASAQQAQRSLPDTGYVLSFANAAIAPRGEFLAILEDVDFSVAYDSILAMFGPAGSGKTTLLQGMMGESEILHGSIFIGEISIAFCGQLTCLPALTLRRSIVGAYDYDSAWFDIVIERCRLRADVEELGQDNIIPHNGSGLSAGILQKIGIARAVYSRSKLLLFDDVFCSLNRQAAVDLLLSLCGKGGLLRDLKRTVILSSYMPECLDVADQLLLLDGNGSVFCETNETSSDLRVEITSLLEDRHIHTSPNLGNPYVSIQPVAQVPYRADTKLLISWFHEIGLRRVIPWFLLVFVMSVAEAIDSSYMASWLGPTPTDRHFLIGYALISTSAGILSSICLISLFVQLTPRAVTAVHYKLTNYILRSKKAFADNAVRDTILNLYSHDIDRISKDMPGLVYSVFYCGTTVFVGILTIFYGSGFWVMSGAVVLVLFALCSIQSYHSQAQQFLQLMDSRAWESVLTTLAEVSTDLICIRGQARQQYHLARGLQMLDGAQSTLCLLISAPQFLLLVLDLLTALIAIAVLWLSFSTKGAYSPNLIGLAFSQIICTRPCIFRTIYFWTLLDIKAGPLSKLWTFLDSAPIDPGREIVHLPLEWPSKGKVELSSVFARYKPDNEVPLTPVIRNISLSISQGQKIGVTGPPGCGKSSLLLTLLGFLDYEGSIIIDDVDIATLTIDQLTSRIITITQDVVELDGTIRDNLLPFNTSWEYGVVPEKSTNDMSAYDQIVRETLVRLRIWDQAETRGGLDALFEDVDYSYGEKQLLGIARAVIRRRLTGSNLLLVDESSNRNDPWRDQVLREVMREYFLGCTIIVVSRRQESIMDSNITLHMSNGLIQQADDFS</sequence>
<protein>
    <submittedName>
        <fullName evidence="1">Uncharacterized protein</fullName>
    </submittedName>
</protein>
<evidence type="ECO:0000313" key="2">
    <source>
        <dbReference type="Proteomes" id="UP001143910"/>
    </source>
</evidence>
<name>A0ACC1MV90_9HYPO</name>
<gene>
    <name evidence="1" type="ORF">NQ176_g8080</name>
</gene>
<organism evidence="1 2">
    <name type="scientific">Zarea fungicola</name>
    <dbReference type="NCBI Taxonomy" id="93591"/>
    <lineage>
        <taxon>Eukaryota</taxon>
        <taxon>Fungi</taxon>
        <taxon>Dikarya</taxon>
        <taxon>Ascomycota</taxon>
        <taxon>Pezizomycotina</taxon>
        <taxon>Sordariomycetes</taxon>
        <taxon>Hypocreomycetidae</taxon>
        <taxon>Hypocreales</taxon>
        <taxon>Cordycipitaceae</taxon>
        <taxon>Zarea</taxon>
    </lineage>
</organism>
<keyword evidence="2" id="KW-1185">Reference proteome</keyword>
<reference evidence="1" key="1">
    <citation type="submission" date="2022-08" db="EMBL/GenBank/DDBJ databases">
        <title>Genome Sequence of Lecanicillium fungicola.</title>
        <authorList>
            <person name="Buettner E."/>
        </authorList>
    </citation>
    <scope>NUCLEOTIDE SEQUENCE</scope>
    <source>
        <strain evidence="1">Babe33</strain>
    </source>
</reference>